<name>A0ABN9ZZN3_PIPNA</name>
<evidence type="ECO:0000313" key="7">
    <source>
        <dbReference type="Proteomes" id="UP001314169"/>
    </source>
</evidence>
<sequence length="96" mass="10324">MYRCVCCDSPLFRSEKKFCSGTGWPSFSEAHGTSGSDESNAGILRCVDTSSGVASTKVVCRQCEAHLRHVFSDGPGPAGQRFCIYSVALKFKPGQP</sequence>
<reference evidence="6" key="1">
    <citation type="submission" date="2023-12" db="EMBL/GenBank/DDBJ databases">
        <authorList>
            <person name="Brown T."/>
        </authorList>
    </citation>
    <scope>NUCLEOTIDE SEQUENCE</scope>
</reference>
<dbReference type="Gene3D" id="2.170.150.20">
    <property type="entry name" value="Peptide methionine sulfoxide reductase"/>
    <property type="match status" value="1"/>
</dbReference>
<dbReference type="InterPro" id="IPR011057">
    <property type="entry name" value="Mss4-like_sf"/>
</dbReference>
<protein>
    <recommendedName>
        <fullName evidence="2">L-methionine (R)-S-oxide reductase</fullName>
        <ecNumber evidence="2">1.8.4.14</ecNumber>
    </recommendedName>
</protein>
<comment type="catalytic activity">
    <reaction evidence="4">
        <text>[thioredoxin]-disulfide + L-methionine + H2O = L-methionine (R)-S-oxide + [thioredoxin]-dithiol</text>
        <dbReference type="Rhea" id="RHEA:21260"/>
        <dbReference type="Rhea" id="RHEA-COMP:10698"/>
        <dbReference type="Rhea" id="RHEA-COMP:10700"/>
        <dbReference type="ChEBI" id="CHEBI:15377"/>
        <dbReference type="ChEBI" id="CHEBI:29950"/>
        <dbReference type="ChEBI" id="CHEBI:50058"/>
        <dbReference type="ChEBI" id="CHEBI:57844"/>
        <dbReference type="ChEBI" id="CHEBI:58773"/>
        <dbReference type="EC" id="1.8.4.14"/>
    </reaction>
</comment>
<dbReference type="PROSITE" id="PS51790">
    <property type="entry name" value="MSRB"/>
    <property type="match status" value="1"/>
</dbReference>
<dbReference type="EMBL" id="OY882860">
    <property type="protein sequence ID" value="CAK6443704.1"/>
    <property type="molecule type" value="Genomic_DNA"/>
</dbReference>
<dbReference type="InterPro" id="IPR028427">
    <property type="entry name" value="Met_Sox_Rdtase_MsrB"/>
</dbReference>
<organism evidence="6 7">
    <name type="scientific">Pipistrellus nathusii</name>
    <name type="common">Nathusius' pipistrelle</name>
    <dbReference type="NCBI Taxonomy" id="59473"/>
    <lineage>
        <taxon>Eukaryota</taxon>
        <taxon>Metazoa</taxon>
        <taxon>Chordata</taxon>
        <taxon>Craniata</taxon>
        <taxon>Vertebrata</taxon>
        <taxon>Euteleostomi</taxon>
        <taxon>Mammalia</taxon>
        <taxon>Eutheria</taxon>
        <taxon>Laurasiatheria</taxon>
        <taxon>Chiroptera</taxon>
        <taxon>Yangochiroptera</taxon>
        <taxon>Vespertilionidae</taxon>
        <taxon>Pipistrellus</taxon>
    </lineage>
</organism>
<evidence type="ECO:0000259" key="5">
    <source>
        <dbReference type="PROSITE" id="PS51790"/>
    </source>
</evidence>
<keyword evidence="3" id="KW-0560">Oxidoreductase</keyword>
<evidence type="ECO:0000256" key="3">
    <source>
        <dbReference type="ARBA" id="ARBA00023002"/>
    </source>
</evidence>
<comment type="similarity">
    <text evidence="1">Belongs to the MsrB Met sulfoxide reductase family.</text>
</comment>
<gene>
    <name evidence="6" type="ORF">MPIPNATIZW_LOCUS12010</name>
</gene>
<dbReference type="EC" id="1.8.4.14" evidence="2"/>
<evidence type="ECO:0000313" key="6">
    <source>
        <dbReference type="EMBL" id="CAK6443704.1"/>
    </source>
</evidence>
<evidence type="ECO:0000256" key="1">
    <source>
        <dbReference type="ARBA" id="ARBA00007174"/>
    </source>
</evidence>
<dbReference type="Proteomes" id="UP001314169">
    <property type="component" value="Chromosome 3"/>
</dbReference>
<dbReference type="PANTHER" id="PTHR10173">
    <property type="entry name" value="METHIONINE SULFOXIDE REDUCTASE"/>
    <property type="match status" value="1"/>
</dbReference>
<feature type="domain" description="MsrB" evidence="5">
    <location>
        <begin position="1"/>
        <end position="94"/>
    </location>
</feature>
<dbReference type="Pfam" id="PF01641">
    <property type="entry name" value="SelR"/>
    <property type="match status" value="1"/>
</dbReference>
<proteinExistence type="inferred from homology"/>
<keyword evidence="7" id="KW-1185">Reference proteome</keyword>
<accession>A0ABN9ZZN3</accession>
<dbReference type="InterPro" id="IPR002579">
    <property type="entry name" value="Met_Sox_Rdtase_MsrB_dom"/>
</dbReference>
<evidence type="ECO:0000256" key="2">
    <source>
        <dbReference type="ARBA" id="ARBA00012498"/>
    </source>
</evidence>
<dbReference type="PANTHER" id="PTHR10173:SF37">
    <property type="entry name" value="METHIONINE-R-SULFOXIDE REDUCTASE B2, MITOCHONDRIAL"/>
    <property type="match status" value="1"/>
</dbReference>
<dbReference type="SUPFAM" id="SSF51316">
    <property type="entry name" value="Mss4-like"/>
    <property type="match status" value="1"/>
</dbReference>
<evidence type="ECO:0000256" key="4">
    <source>
        <dbReference type="ARBA" id="ARBA00049261"/>
    </source>
</evidence>